<dbReference type="Pfam" id="PF04294">
    <property type="entry name" value="VanW"/>
    <property type="match status" value="1"/>
</dbReference>
<sequence length="550" mass="58285">MKVTAGVLVGLFLIAAIVYVADYLATRDNVPRGATVGGVAIGGMSQDEARRTLESELGGLAVRPVSVTAGEMKERFTPAEAGVGPDWAATVAAAGEQSANPLTRLRGLFTTYEVDIVSEVDDARFQPALRRVVTGLTREPVDGRVNVDGGRVNVDEPVDGQQVDREQLREAMVTGWADPEGVEVPADVTGPAIGEDAVKEAADGPAAKAVSAPVTAHGREDIDGVLPVERMGEVVTFRPDGDRLVEEVNVEAARGILAEGLDESEQPQRNAQIRFVGDTRDITPHSDGVSVDWDATLEGLPGRITGDEDREFDAVYKDEPATFTTEMAEKATFDDVVGEFTTGGFSDTSGQNIRRVASQVDGAIVAPGDTFSLNGYTGPRGTAQGYVEGGIIIDGRAGKAVGGGISQFATTLYNAAYFAGMEDVAHTPHSYYISRYPAGREATVYEGAIDLVFRNTSQYPVRIETSVGGDSVTVRLKGVKQVDVESVNGGRWAQTSPHEQQVSGPDCSPSSGAPGFTTSDTRIIRDLSGNEISRETQTTVYDPQPIVRCS</sequence>
<organism evidence="3 4">
    <name type="scientific">Corynebacterium frankenforstense DSM 45800</name>
    <dbReference type="NCBI Taxonomy" id="1437875"/>
    <lineage>
        <taxon>Bacteria</taxon>
        <taxon>Bacillati</taxon>
        <taxon>Actinomycetota</taxon>
        <taxon>Actinomycetes</taxon>
        <taxon>Mycobacteriales</taxon>
        <taxon>Corynebacteriaceae</taxon>
        <taxon>Corynebacterium</taxon>
    </lineage>
</organism>
<proteinExistence type="predicted"/>
<dbReference type="STRING" id="1437875.CFRA_10830"/>
<reference evidence="3 4" key="1">
    <citation type="submission" date="2014-08" db="EMBL/GenBank/DDBJ databases">
        <title>Complete genome sequence of Corynebacterium frankenforstense ST18(T) (=DSM 45800(T)), isolated from raw cow milk.</title>
        <authorList>
            <person name="Ruckert C."/>
            <person name="Albersmeier A."/>
            <person name="Winkler A."/>
            <person name="Lipski A."/>
            <person name="Kalinowski J."/>
        </authorList>
    </citation>
    <scope>NUCLEOTIDE SEQUENCE [LARGE SCALE GENOMIC DNA]</scope>
    <source>
        <strain evidence="3 4">ST18</strain>
    </source>
</reference>
<dbReference type="PANTHER" id="PTHR35788">
    <property type="entry name" value="EXPORTED PROTEIN-RELATED"/>
    <property type="match status" value="1"/>
</dbReference>
<evidence type="ECO:0000313" key="3">
    <source>
        <dbReference type="EMBL" id="APT89640.1"/>
    </source>
</evidence>
<dbReference type="AlphaFoldDB" id="A0A1L7CV25"/>
<dbReference type="PANTHER" id="PTHR35788:SF1">
    <property type="entry name" value="EXPORTED PROTEIN"/>
    <property type="match status" value="1"/>
</dbReference>
<evidence type="ECO:0000313" key="4">
    <source>
        <dbReference type="Proteomes" id="UP000185434"/>
    </source>
</evidence>
<dbReference type="InterPro" id="IPR007391">
    <property type="entry name" value="Vancomycin_resist_VanW"/>
</dbReference>
<dbReference type="Proteomes" id="UP000185434">
    <property type="component" value="Chromosome"/>
</dbReference>
<gene>
    <name evidence="3" type="ORF">CFRA_10830</name>
</gene>
<evidence type="ECO:0000259" key="2">
    <source>
        <dbReference type="Pfam" id="PF12229"/>
    </source>
</evidence>
<accession>A0A1L7CV25</accession>
<feature type="compositionally biased region" description="Polar residues" evidence="1">
    <location>
        <begin position="493"/>
        <end position="520"/>
    </location>
</feature>
<protein>
    <recommendedName>
        <fullName evidence="2">YoaR-like putative peptidoglycan binding domain-containing protein</fullName>
    </recommendedName>
</protein>
<dbReference type="InterPro" id="IPR022029">
    <property type="entry name" value="YoaR-like_PG-bd"/>
</dbReference>
<feature type="domain" description="YoaR-like putative peptidoglycan binding" evidence="2">
    <location>
        <begin position="244"/>
        <end position="312"/>
    </location>
</feature>
<dbReference type="EMBL" id="CP009247">
    <property type="protein sequence ID" value="APT89640.1"/>
    <property type="molecule type" value="Genomic_DNA"/>
</dbReference>
<evidence type="ECO:0000256" key="1">
    <source>
        <dbReference type="SAM" id="MobiDB-lite"/>
    </source>
</evidence>
<name>A0A1L7CV25_9CORY</name>
<dbReference type="InterPro" id="IPR052913">
    <property type="entry name" value="Glycopeptide_resist_protein"/>
</dbReference>
<feature type="region of interest" description="Disordered" evidence="1">
    <location>
        <begin position="490"/>
        <end position="520"/>
    </location>
</feature>
<dbReference type="Pfam" id="PF12229">
    <property type="entry name" value="PG_binding_4"/>
    <property type="match status" value="1"/>
</dbReference>
<dbReference type="KEGG" id="cfk:CFRA_10830"/>
<keyword evidence="4" id="KW-1185">Reference proteome</keyword>